<feature type="transmembrane region" description="Helical" evidence="1">
    <location>
        <begin position="32"/>
        <end position="49"/>
    </location>
</feature>
<feature type="transmembrane region" description="Helical" evidence="1">
    <location>
        <begin position="56"/>
        <end position="75"/>
    </location>
</feature>
<evidence type="ECO:0000313" key="2">
    <source>
        <dbReference type="EMBL" id="MEQ2565037.1"/>
    </source>
</evidence>
<comment type="caution">
    <text evidence="2">The sequence shown here is derived from an EMBL/GenBank/DDBJ whole genome shotgun (WGS) entry which is preliminary data.</text>
</comment>
<keyword evidence="1" id="KW-0812">Transmembrane</keyword>
<protein>
    <submittedName>
        <fullName evidence="2">Uncharacterized protein</fullName>
    </submittedName>
</protein>
<keyword evidence="3" id="KW-1185">Reference proteome</keyword>
<evidence type="ECO:0000256" key="1">
    <source>
        <dbReference type="SAM" id="Phobius"/>
    </source>
</evidence>
<keyword evidence="1" id="KW-0472">Membrane</keyword>
<keyword evidence="1" id="KW-1133">Transmembrane helix</keyword>
<feature type="transmembrane region" description="Helical" evidence="1">
    <location>
        <begin position="9"/>
        <end position="26"/>
    </location>
</feature>
<evidence type="ECO:0000313" key="3">
    <source>
        <dbReference type="Proteomes" id="UP001478133"/>
    </source>
</evidence>
<proteinExistence type="predicted"/>
<dbReference type="EMBL" id="JBBMFI010000004">
    <property type="protein sequence ID" value="MEQ2565037.1"/>
    <property type="molecule type" value="Genomic_DNA"/>
</dbReference>
<name>A0ABV1HT64_9FIRM</name>
<organism evidence="2 3">
    <name type="scientific">Ruminococcoides intestinihominis</name>
    <dbReference type="NCBI Taxonomy" id="3133161"/>
    <lineage>
        <taxon>Bacteria</taxon>
        <taxon>Bacillati</taxon>
        <taxon>Bacillota</taxon>
        <taxon>Clostridia</taxon>
        <taxon>Eubacteriales</taxon>
        <taxon>Oscillospiraceae</taxon>
        <taxon>Ruminococcoides</taxon>
    </lineage>
</organism>
<reference evidence="2 3" key="1">
    <citation type="submission" date="2024-03" db="EMBL/GenBank/DDBJ databases">
        <title>Human intestinal bacterial collection.</title>
        <authorList>
            <person name="Pauvert C."/>
            <person name="Hitch T.C.A."/>
            <person name="Clavel T."/>
        </authorList>
    </citation>
    <scope>NUCLEOTIDE SEQUENCE [LARGE SCALE GENOMIC DNA]</scope>
    <source>
        <strain evidence="2 3">CLA-AP-H18</strain>
    </source>
</reference>
<dbReference type="Proteomes" id="UP001478133">
    <property type="component" value="Unassembled WGS sequence"/>
</dbReference>
<sequence length="136" mass="16226">MKRLVLRNILMYVISFALFIVPLFFFDYFSPLYLQWIAPLFLIYANVSCDLKQKSLINIWRVVPTCAVIVGAYFLDNSYTEWYYLKVTNDLPDPFTYLLGKYFYLASFILVVGFMCVYQLYKIAVEMYNRHKKLNV</sequence>
<accession>A0ABV1HT64</accession>
<dbReference type="RefSeq" id="WP_022505921.1">
    <property type="nucleotide sequence ID" value="NZ_JBBMEY010000006.1"/>
</dbReference>
<gene>
    <name evidence="2" type="ORF">ABFO16_02155</name>
</gene>
<feature type="transmembrane region" description="Helical" evidence="1">
    <location>
        <begin position="102"/>
        <end position="121"/>
    </location>
</feature>